<feature type="compositionally biased region" description="Polar residues" evidence="1">
    <location>
        <begin position="1"/>
        <end position="31"/>
    </location>
</feature>
<dbReference type="Proteomes" id="UP000183567">
    <property type="component" value="Unassembled WGS sequence"/>
</dbReference>
<organism evidence="2 3">
    <name type="scientific">Rhizopogon vesiculosus</name>
    <dbReference type="NCBI Taxonomy" id="180088"/>
    <lineage>
        <taxon>Eukaryota</taxon>
        <taxon>Fungi</taxon>
        <taxon>Dikarya</taxon>
        <taxon>Basidiomycota</taxon>
        <taxon>Agaricomycotina</taxon>
        <taxon>Agaricomycetes</taxon>
        <taxon>Agaricomycetidae</taxon>
        <taxon>Boletales</taxon>
        <taxon>Suillineae</taxon>
        <taxon>Rhizopogonaceae</taxon>
        <taxon>Rhizopogon</taxon>
    </lineage>
</organism>
<evidence type="ECO:0000313" key="3">
    <source>
        <dbReference type="Proteomes" id="UP000183567"/>
    </source>
</evidence>
<evidence type="ECO:0000256" key="1">
    <source>
        <dbReference type="SAM" id="MobiDB-lite"/>
    </source>
</evidence>
<feature type="region of interest" description="Disordered" evidence="1">
    <location>
        <begin position="1"/>
        <end position="48"/>
    </location>
</feature>
<dbReference type="AlphaFoldDB" id="A0A1J8QHG2"/>
<name>A0A1J8QHG2_9AGAM</name>
<evidence type="ECO:0000313" key="2">
    <source>
        <dbReference type="EMBL" id="OJA12816.1"/>
    </source>
</evidence>
<dbReference type="EMBL" id="LVVM01004476">
    <property type="protein sequence ID" value="OJA12816.1"/>
    <property type="molecule type" value="Genomic_DNA"/>
</dbReference>
<comment type="caution">
    <text evidence="2">The sequence shown here is derived from an EMBL/GenBank/DDBJ whole genome shotgun (WGS) entry which is preliminary data.</text>
</comment>
<sequence>MSNLQKSSHKQTATAKVLASSKTWNATQKGSCSRPPNPSKHQHTSKKKAFKCVWKGKAPAPPVHIEEVHDLATTGSEIKVVEYDSSTEDSDNGKDE</sequence>
<gene>
    <name evidence="2" type="ORF">AZE42_11714</name>
</gene>
<protein>
    <submittedName>
        <fullName evidence="2">Uncharacterized protein</fullName>
    </submittedName>
</protein>
<accession>A0A1J8QHG2</accession>
<proteinExistence type="predicted"/>
<keyword evidence="3" id="KW-1185">Reference proteome</keyword>
<reference evidence="2 3" key="1">
    <citation type="submission" date="2016-03" db="EMBL/GenBank/DDBJ databases">
        <title>Comparative genomics of the ectomycorrhizal sister species Rhizopogon vinicolor and Rhizopogon vesiculosus (Basidiomycota: Boletales) reveals a divergence of the mating type B locus.</title>
        <authorList>
            <person name="Mujic A.B."/>
            <person name="Kuo A."/>
            <person name="Tritt A."/>
            <person name="Lipzen A."/>
            <person name="Chen C."/>
            <person name="Johnson J."/>
            <person name="Sharma A."/>
            <person name="Barry K."/>
            <person name="Grigoriev I.V."/>
            <person name="Spatafora J.W."/>
        </authorList>
    </citation>
    <scope>NUCLEOTIDE SEQUENCE [LARGE SCALE GENOMIC DNA]</scope>
    <source>
        <strain evidence="2 3">AM-OR11-056</strain>
    </source>
</reference>